<dbReference type="GO" id="GO:0008831">
    <property type="term" value="F:dTDP-4-dehydrorhamnose reductase activity"/>
    <property type="evidence" value="ECO:0007669"/>
    <property type="project" value="UniProtKB-EC"/>
</dbReference>
<dbReference type="PANTHER" id="PTHR10491:SF4">
    <property type="entry name" value="METHIONINE ADENOSYLTRANSFERASE 2 SUBUNIT BETA"/>
    <property type="match status" value="1"/>
</dbReference>
<dbReference type="Pfam" id="PF04321">
    <property type="entry name" value="RmlD_sub_bind"/>
    <property type="match status" value="1"/>
</dbReference>
<comment type="similarity">
    <text evidence="2 6">Belongs to the dTDP-4-dehydrorhamnose reductase family.</text>
</comment>
<evidence type="ECO:0000256" key="5">
    <source>
        <dbReference type="ARBA" id="ARBA00048200"/>
    </source>
</evidence>
<evidence type="ECO:0000256" key="6">
    <source>
        <dbReference type="RuleBase" id="RU364082"/>
    </source>
</evidence>
<dbReference type="InterPro" id="IPR005913">
    <property type="entry name" value="dTDP_dehydrorham_reduct"/>
</dbReference>
<accession>A0A238YN56</accession>
<comment type="catalytic activity">
    <reaction evidence="5">
        <text>dTDP-beta-L-rhamnose + NADP(+) = dTDP-4-dehydro-beta-L-rhamnose + NADPH + H(+)</text>
        <dbReference type="Rhea" id="RHEA:21796"/>
        <dbReference type="ChEBI" id="CHEBI:15378"/>
        <dbReference type="ChEBI" id="CHEBI:57510"/>
        <dbReference type="ChEBI" id="CHEBI:57783"/>
        <dbReference type="ChEBI" id="CHEBI:58349"/>
        <dbReference type="ChEBI" id="CHEBI:62830"/>
        <dbReference type="EC" id="1.1.1.133"/>
    </reaction>
</comment>
<evidence type="ECO:0000259" key="7">
    <source>
        <dbReference type="Pfam" id="PF04321"/>
    </source>
</evidence>
<proteinExistence type="inferred from homology"/>
<dbReference type="NCBIfam" id="TIGR01214">
    <property type="entry name" value="rmlD"/>
    <property type="match status" value="1"/>
</dbReference>
<dbReference type="CDD" id="cd05254">
    <property type="entry name" value="dTDP_HR_like_SDR_e"/>
    <property type="match status" value="1"/>
</dbReference>
<sequence length="288" mass="32124">MRLTTSNKKILITGANGQLGNAFQEIASQFVTYECVFATREMLDITAVASIKDAIEVHQPDVIINTAAYTAVDAAESHQEDAYLLNEHAVGHLATLCASYSITLIHISTDYVFDGNSDTPYTEEDIPNPQTIYGKSKLAGEHAIQNTDNLTYAIVRTSWLFSGYGHNFYKTMVRLGDEREELTVVNDQHGIPTFANDLADAIFQMITRFDDSYRGIYHYSNSGVTTWYAFAKAIFDYSQLDVKLRATTSDAYPTVAKRPKNSILDSTKIVETFGVNSPDWNKALQQII</sequence>
<dbReference type="EC" id="1.1.1.133" evidence="3 6"/>
<dbReference type="Proteomes" id="UP000198379">
    <property type="component" value="Unassembled WGS sequence"/>
</dbReference>
<evidence type="ECO:0000256" key="4">
    <source>
        <dbReference type="ARBA" id="ARBA00017099"/>
    </source>
</evidence>
<keyword evidence="6" id="KW-0560">Oxidoreductase</keyword>
<reference evidence="8 9" key="1">
    <citation type="submission" date="2017-06" db="EMBL/GenBank/DDBJ databases">
        <authorList>
            <person name="Kim H.J."/>
            <person name="Triplett B.A."/>
        </authorList>
    </citation>
    <scope>NUCLEOTIDE SEQUENCE [LARGE SCALE GENOMIC DNA]</scope>
    <source>
        <strain evidence="8 9">DSM 25597</strain>
    </source>
</reference>
<feature type="domain" description="RmlD-like substrate binding" evidence="7">
    <location>
        <begin position="9"/>
        <end position="288"/>
    </location>
</feature>
<dbReference type="SUPFAM" id="SSF51735">
    <property type="entry name" value="NAD(P)-binding Rossmann-fold domains"/>
    <property type="match status" value="1"/>
</dbReference>
<dbReference type="Gene3D" id="3.40.50.720">
    <property type="entry name" value="NAD(P)-binding Rossmann-like Domain"/>
    <property type="match status" value="1"/>
</dbReference>
<evidence type="ECO:0000313" key="8">
    <source>
        <dbReference type="EMBL" id="SNR72121.1"/>
    </source>
</evidence>
<dbReference type="InterPro" id="IPR029903">
    <property type="entry name" value="RmlD-like-bd"/>
</dbReference>
<dbReference type="AlphaFoldDB" id="A0A238YN56"/>
<dbReference type="InterPro" id="IPR036291">
    <property type="entry name" value="NAD(P)-bd_dom_sf"/>
</dbReference>
<evidence type="ECO:0000256" key="1">
    <source>
        <dbReference type="ARBA" id="ARBA00004781"/>
    </source>
</evidence>
<comment type="pathway">
    <text evidence="1 6">Carbohydrate biosynthesis; dTDP-L-rhamnose biosynthesis.</text>
</comment>
<dbReference type="GO" id="GO:0019305">
    <property type="term" value="P:dTDP-rhamnose biosynthetic process"/>
    <property type="evidence" value="ECO:0007669"/>
    <property type="project" value="UniProtKB-UniPathway"/>
</dbReference>
<comment type="function">
    <text evidence="6">Catalyzes the reduction of dTDP-6-deoxy-L-lyxo-4-hexulose to yield dTDP-L-rhamnose.</text>
</comment>
<name>A0A238YN56_9FLAO</name>
<evidence type="ECO:0000256" key="3">
    <source>
        <dbReference type="ARBA" id="ARBA00012929"/>
    </source>
</evidence>
<protein>
    <recommendedName>
        <fullName evidence="4 6">dTDP-4-dehydrorhamnose reductase</fullName>
        <ecNumber evidence="3 6">1.1.1.133</ecNumber>
    </recommendedName>
</protein>
<evidence type="ECO:0000313" key="9">
    <source>
        <dbReference type="Proteomes" id="UP000198379"/>
    </source>
</evidence>
<dbReference type="OrthoDB" id="9803892at2"/>
<dbReference type="EMBL" id="FZNY01000002">
    <property type="protein sequence ID" value="SNR72121.1"/>
    <property type="molecule type" value="Genomic_DNA"/>
</dbReference>
<dbReference type="PANTHER" id="PTHR10491">
    <property type="entry name" value="DTDP-4-DEHYDRORHAMNOSE REDUCTASE"/>
    <property type="match status" value="1"/>
</dbReference>
<dbReference type="GO" id="GO:0005829">
    <property type="term" value="C:cytosol"/>
    <property type="evidence" value="ECO:0007669"/>
    <property type="project" value="TreeGrafter"/>
</dbReference>
<dbReference type="Gene3D" id="3.90.25.10">
    <property type="entry name" value="UDP-galactose 4-epimerase, domain 1"/>
    <property type="match status" value="1"/>
</dbReference>
<gene>
    <name evidence="8" type="ORF">SAMN06265376_102189</name>
</gene>
<keyword evidence="6" id="KW-0521">NADP</keyword>
<evidence type="ECO:0000256" key="2">
    <source>
        <dbReference type="ARBA" id="ARBA00010944"/>
    </source>
</evidence>
<dbReference type="UniPathway" id="UPA00124"/>
<keyword evidence="9" id="KW-1185">Reference proteome</keyword>
<dbReference type="RefSeq" id="WP_089370962.1">
    <property type="nucleotide sequence ID" value="NZ_BMEP01000001.1"/>
</dbReference>
<organism evidence="8 9">
    <name type="scientific">Dokdonia pacifica</name>
    <dbReference type="NCBI Taxonomy" id="1627892"/>
    <lineage>
        <taxon>Bacteria</taxon>
        <taxon>Pseudomonadati</taxon>
        <taxon>Bacteroidota</taxon>
        <taxon>Flavobacteriia</taxon>
        <taxon>Flavobacteriales</taxon>
        <taxon>Flavobacteriaceae</taxon>
        <taxon>Dokdonia</taxon>
    </lineage>
</organism>